<comment type="similarity">
    <text evidence="1">Belongs to the HIBADH-related family.</text>
</comment>
<dbReference type="InterPro" id="IPR008927">
    <property type="entry name" value="6-PGluconate_DH-like_C_sf"/>
</dbReference>
<dbReference type="Pfam" id="PF14833">
    <property type="entry name" value="NAD_binding_11"/>
    <property type="match status" value="1"/>
</dbReference>
<evidence type="ECO:0000259" key="6">
    <source>
        <dbReference type="Pfam" id="PF14833"/>
    </source>
</evidence>
<dbReference type="AlphaFoldDB" id="A0A1H9X397"/>
<dbReference type="STRING" id="587636.SAMN05216199_3399"/>
<dbReference type="GO" id="GO:0051287">
    <property type="term" value="F:NAD binding"/>
    <property type="evidence" value="ECO:0007669"/>
    <property type="project" value="InterPro"/>
</dbReference>
<dbReference type="InterPro" id="IPR015815">
    <property type="entry name" value="HIBADH-related"/>
</dbReference>
<dbReference type="EMBL" id="FOHB01000006">
    <property type="protein sequence ID" value="SES40585.1"/>
    <property type="molecule type" value="Genomic_DNA"/>
</dbReference>
<dbReference type="PANTHER" id="PTHR43580">
    <property type="entry name" value="OXIDOREDUCTASE GLYR1-RELATED"/>
    <property type="match status" value="1"/>
</dbReference>
<dbReference type="PANTHER" id="PTHR43580:SF2">
    <property type="entry name" value="CYTOKINE-LIKE NUCLEAR FACTOR N-PAC"/>
    <property type="match status" value="1"/>
</dbReference>
<evidence type="ECO:0000256" key="4">
    <source>
        <dbReference type="PIRSR" id="PIRSR000103-1"/>
    </source>
</evidence>
<keyword evidence="2" id="KW-0560">Oxidoreductase</keyword>
<keyword evidence="8" id="KW-1185">Reference proteome</keyword>
<evidence type="ECO:0000256" key="3">
    <source>
        <dbReference type="ARBA" id="ARBA00023027"/>
    </source>
</evidence>
<dbReference type="SUPFAM" id="SSF51735">
    <property type="entry name" value="NAD(P)-binding Rossmann-fold domains"/>
    <property type="match status" value="1"/>
</dbReference>
<keyword evidence="3" id="KW-0520">NAD</keyword>
<evidence type="ECO:0000256" key="2">
    <source>
        <dbReference type="ARBA" id="ARBA00023002"/>
    </source>
</evidence>
<evidence type="ECO:0000313" key="8">
    <source>
        <dbReference type="Proteomes" id="UP000199019"/>
    </source>
</evidence>
<dbReference type="SUPFAM" id="SSF48179">
    <property type="entry name" value="6-phosphogluconate dehydrogenase C-terminal domain-like"/>
    <property type="match status" value="1"/>
</dbReference>
<dbReference type="Gene3D" id="3.40.50.720">
    <property type="entry name" value="NAD(P)-binding Rossmann-like Domain"/>
    <property type="match status" value="1"/>
</dbReference>
<proteinExistence type="inferred from homology"/>
<dbReference type="Pfam" id="PF03446">
    <property type="entry name" value="NAD_binding_2"/>
    <property type="match status" value="1"/>
</dbReference>
<evidence type="ECO:0000256" key="1">
    <source>
        <dbReference type="ARBA" id="ARBA00009080"/>
    </source>
</evidence>
<dbReference type="InterPro" id="IPR036291">
    <property type="entry name" value="NAD(P)-bd_dom_sf"/>
</dbReference>
<feature type="domain" description="6-phosphogluconate dehydrogenase NADP-binding" evidence="5">
    <location>
        <begin position="6"/>
        <end position="165"/>
    </location>
</feature>
<protein>
    <submittedName>
        <fullName evidence="7">3-hydroxyisobutyrate dehydrogenase</fullName>
    </submittedName>
</protein>
<sequence>MGHTSTVALLGTGIMGTGMARSLRRAGLDVRAWNRNPDRARPLAEDGVVVCESAAEACAGADVVVTMLFDAESVEQVMTELLEQEPDLGSRAVWLQTATVGPEGMARLAELAGRHGIPVLDAPVLGTKAPAESGSLVVVVSGDPDLRDRVEPVLDAISSRTLWAGEEVGVASRLKLVVNAWVASLNAAVAQSVTMARALDVDPRLFLDAIGGGPTDTPYAQLKGGMMIGGEYPPSFPVDSVRKDLDLMALATQGRGYDATLLEALRAVYAQASEQGHGGDDMAAVVEAFRPGSA</sequence>
<reference evidence="8" key="1">
    <citation type="submission" date="2016-10" db="EMBL/GenBank/DDBJ databases">
        <authorList>
            <person name="Varghese N."/>
            <person name="Submissions S."/>
        </authorList>
    </citation>
    <scope>NUCLEOTIDE SEQUENCE [LARGE SCALE GENOMIC DNA]</scope>
    <source>
        <strain evidence="8">CGMCC 1.6963</strain>
    </source>
</reference>
<evidence type="ECO:0000259" key="5">
    <source>
        <dbReference type="Pfam" id="PF03446"/>
    </source>
</evidence>
<organism evidence="7 8">
    <name type="scientific">Pedococcus cremeus</name>
    <dbReference type="NCBI Taxonomy" id="587636"/>
    <lineage>
        <taxon>Bacteria</taxon>
        <taxon>Bacillati</taxon>
        <taxon>Actinomycetota</taxon>
        <taxon>Actinomycetes</taxon>
        <taxon>Micrococcales</taxon>
        <taxon>Intrasporangiaceae</taxon>
        <taxon>Pedococcus</taxon>
    </lineage>
</organism>
<name>A0A1H9X397_9MICO</name>
<dbReference type="InterPro" id="IPR006115">
    <property type="entry name" value="6PGDH_NADP-bd"/>
</dbReference>
<dbReference type="GO" id="GO:0050661">
    <property type="term" value="F:NADP binding"/>
    <property type="evidence" value="ECO:0007669"/>
    <property type="project" value="InterPro"/>
</dbReference>
<feature type="domain" description="3-hydroxyisobutyrate dehydrogenase-like NAD-binding" evidence="6">
    <location>
        <begin position="170"/>
        <end position="288"/>
    </location>
</feature>
<dbReference type="InterPro" id="IPR013328">
    <property type="entry name" value="6PGD_dom2"/>
</dbReference>
<gene>
    <name evidence="7" type="ORF">SAMN05216199_3399</name>
</gene>
<dbReference type="InterPro" id="IPR051265">
    <property type="entry name" value="HIBADH-related_NP60_sf"/>
</dbReference>
<feature type="active site" evidence="4">
    <location>
        <position position="175"/>
    </location>
</feature>
<accession>A0A1H9X397</accession>
<evidence type="ECO:0000313" key="7">
    <source>
        <dbReference type="EMBL" id="SES40585.1"/>
    </source>
</evidence>
<dbReference type="GO" id="GO:0016491">
    <property type="term" value="F:oxidoreductase activity"/>
    <property type="evidence" value="ECO:0007669"/>
    <property type="project" value="UniProtKB-KW"/>
</dbReference>
<dbReference type="Proteomes" id="UP000199019">
    <property type="component" value="Unassembled WGS sequence"/>
</dbReference>
<dbReference type="PIRSF" id="PIRSF000103">
    <property type="entry name" value="HIBADH"/>
    <property type="match status" value="1"/>
</dbReference>
<dbReference type="Gene3D" id="1.10.1040.10">
    <property type="entry name" value="N-(1-d-carboxylethyl)-l-norvaline Dehydrogenase, domain 2"/>
    <property type="match status" value="1"/>
</dbReference>
<dbReference type="InterPro" id="IPR029154">
    <property type="entry name" value="HIBADH-like_NADP-bd"/>
</dbReference>